<dbReference type="InterPro" id="IPR004513">
    <property type="entry name" value="FtsX"/>
</dbReference>
<dbReference type="Proteomes" id="UP000234639">
    <property type="component" value="Unassembled WGS sequence"/>
</dbReference>
<feature type="transmembrane region" description="Helical" evidence="1">
    <location>
        <begin position="242"/>
        <end position="264"/>
    </location>
</feature>
<dbReference type="PANTHER" id="PTHR47755:SF1">
    <property type="entry name" value="CELL DIVISION PROTEIN FTSX"/>
    <property type="match status" value="1"/>
</dbReference>
<dbReference type="AlphaFoldDB" id="A0A2I1N9H6"/>
<dbReference type="GO" id="GO:0016020">
    <property type="term" value="C:membrane"/>
    <property type="evidence" value="ECO:0007669"/>
    <property type="project" value="InterPro"/>
</dbReference>
<keyword evidence="1" id="KW-1133">Transmembrane helix</keyword>
<keyword evidence="1" id="KW-0472">Membrane</keyword>
<feature type="transmembrane region" description="Helical" evidence="1">
    <location>
        <begin position="197"/>
        <end position="222"/>
    </location>
</feature>
<gene>
    <name evidence="2" type="ORF">CYJ41_06305</name>
</gene>
<protein>
    <recommendedName>
        <fullName evidence="4">Cell division protein FtsX</fullName>
    </recommendedName>
</protein>
<evidence type="ECO:0000313" key="2">
    <source>
        <dbReference type="EMBL" id="PKZ29040.1"/>
    </source>
</evidence>
<dbReference type="PANTHER" id="PTHR47755">
    <property type="entry name" value="CELL DIVISION PROTEIN FTSX"/>
    <property type="match status" value="1"/>
</dbReference>
<feature type="transmembrane region" description="Helical" evidence="1">
    <location>
        <begin position="7"/>
        <end position="27"/>
    </location>
</feature>
<name>A0A2I1N9H6_9BACT</name>
<sequence>MKSVRTHFGVIISLIGLLFSIQFSFFVNTLVNEYEKIIKDEYSIILVSKKALDLNSLKLDEIQNLNEISSKNMLESLQNKVSKEAIAKVSQNLPKFYSVSLKFFPSNEQLDFINQKLQKIDGVSRVEIFSKSHSSIYKLLLFIKSLVFSFSVLVAILGVMLMLKQMKIWTFEHKNRIEVMNLFGAQYLTKSIFLYKLAFWDSLLAALLVCGFFFILPNFAIYKSFISTIALPLTYTLTIDQILFIFAMSLSVAFVSATFVMLSIKEEIL</sequence>
<dbReference type="EMBL" id="PKHU01000005">
    <property type="protein sequence ID" value="PKZ29040.1"/>
    <property type="molecule type" value="Genomic_DNA"/>
</dbReference>
<proteinExistence type="predicted"/>
<evidence type="ECO:0008006" key="4">
    <source>
        <dbReference type="Google" id="ProtNLM"/>
    </source>
</evidence>
<accession>A0A2I1N9H6</accession>
<organism evidence="2 3">
    <name type="scientific">Campylobacter ureolyticus</name>
    <dbReference type="NCBI Taxonomy" id="827"/>
    <lineage>
        <taxon>Bacteria</taxon>
        <taxon>Pseudomonadati</taxon>
        <taxon>Campylobacterota</taxon>
        <taxon>Epsilonproteobacteria</taxon>
        <taxon>Campylobacterales</taxon>
        <taxon>Campylobacteraceae</taxon>
        <taxon>Campylobacter</taxon>
    </lineage>
</organism>
<evidence type="ECO:0000256" key="1">
    <source>
        <dbReference type="SAM" id="Phobius"/>
    </source>
</evidence>
<dbReference type="GO" id="GO:0032153">
    <property type="term" value="C:cell division site"/>
    <property type="evidence" value="ECO:0007669"/>
    <property type="project" value="TreeGrafter"/>
</dbReference>
<keyword evidence="1" id="KW-0812">Transmembrane</keyword>
<reference evidence="2 3" key="1">
    <citation type="submission" date="2017-12" db="EMBL/GenBank/DDBJ databases">
        <title>Phylogenetic diversity of female urinary microbiome.</title>
        <authorList>
            <person name="Thomas-White K."/>
            <person name="Wolfe A.J."/>
        </authorList>
    </citation>
    <scope>NUCLEOTIDE SEQUENCE [LARGE SCALE GENOMIC DNA]</scope>
    <source>
        <strain evidence="2 3">UMB0112</strain>
    </source>
</reference>
<feature type="transmembrane region" description="Helical" evidence="1">
    <location>
        <begin position="139"/>
        <end position="163"/>
    </location>
</feature>
<evidence type="ECO:0000313" key="3">
    <source>
        <dbReference type="Proteomes" id="UP000234639"/>
    </source>
</evidence>
<comment type="caution">
    <text evidence="2">The sequence shown here is derived from an EMBL/GenBank/DDBJ whole genome shotgun (WGS) entry which is preliminary data.</text>
</comment>
<dbReference type="GO" id="GO:0051301">
    <property type="term" value="P:cell division"/>
    <property type="evidence" value="ECO:0007669"/>
    <property type="project" value="InterPro"/>
</dbReference>
<dbReference type="RefSeq" id="WP_101637432.1">
    <property type="nucleotide sequence ID" value="NZ_JAPXGI010000001.1"/>
</dbReference>